<evidence type="ECO:0000256" key="1">
    <source>
        <dbReference type="ARBA" id="ARBA00023117"/>
    </source>
</evidence>
<dbReference type="EMBL" id="KL584704">
    <property type="protein sequence ID" value="KEQ76358.1"/>
    <property type="molecule type" value="Genomic_DNA"/>
</dbReference>
<accession>A0A074WT90</accession>
<dbReference type="Pfam" id="PF00439">
    <property type="entry name" value="Bromodomain"/>
    <property type="match status" value="1"/>
</dbReference>
<dbReference type="GO" id="GO:0006355">
    <property type="term" value="P:regulation of DNA-templated transcription"/>
    <property type="evidence" value="ECO:0007669"/>
    <property type="project" value="TreeGrafter"/>
</dbReference>
<dbReference type="HOGENOM" id="CLU_796890_0_0_1"/>
<dbReference type="SUPFAM" id="SSF47370">
    <property type="entry name" value="Bromodomain"/>
    <property type="match status" value="1"/>
</dbReference>
<evidence type="ECO:0000313" key="5">
    <source>
        <dbReference type="EMBL" id="KEQ76358.1"/>
    </source>
</evidence>
<keyword evidence="6" id="KW-1185">Reference proteome</keyword>
<gene>
    <name evidence="5" type="ORF">M436DRAFT_40171</name>
</gene>
<dbReference type="PRINTS" id="PR00503">
    <property type="entry name" value="BROMODOMAIN"/>
</dbReference>
<dbReference type="GO" id="GO:0005634">
    <property type="term" value="C:nucleus"/>
    <property type="evidence" value="ECO:0007669"/>
    <property type="project" value="TreeGrafter"/>
</dbReference>
<sequence>MEQADLLVCQHILEEFQRNKHRKYVRSFKEPVDIVAVPTYLNVVRQPMDLSTIAFKLGRGIYDSAAAFKADFELMLNNSDLFNAGHPPSPVFEQGRQLREEFIQVWADQHNWLKRFHPHIFSKPEPQPEAENGGMDEPPAKRLRQSSRLIATAESSPTTQSAYTAASLVRKSASNPVTPMAGASKTASKASTSLPATFRADSCIQHSYCSLSKANMISPSKNPWEDFQQSLRAMVTTEATAVINNPSINYPNDRSNSFANTLWSAIATDDNSITEEDAGKASFSAWVELAVEELSKVAIRDVGNQVQNETKKALRVIIDRHHEYLRGLLDSHYENMRARLEHED</sequence>
<dbReference type="RefSeq" id="XP_013430141.1">
    <property type="nucleotide sequence ID" value="XM_013574687.1"/>
</dbReference>
<dbReference type="PANTHER" id="PTHR22880:SF225">
    <property type="entry name" value="BROMODOMAIN-CONTAINING PROTEIN BET-1-RELATED"/>
    <property type="match status" value="1"/>
</dbReference>
<dbReference type="Proteomes" id="UP000027730">
    <property type="component" value="Unassembled WGS sequence"/>
</dbReference>
<dbReference type="CDD" id="cd04369">
    <property type="entry name" value="Bromodomain"/>
    <property type="match status" value="1"/>
</dbReference>
<organism evidence="5 6">
    <name type="scientific">Aureobasidium namibiae CBS 147.97</name>
    <dbReference type="NCBI Taxonomy" id="1043004"/>
    <lineage>
        <taxon>Eukaryota</taxon>
        <taxon>Fungi</taxon>
        <taxon>Dikarya</taxon>
        <taxon>Ascomycota</taxon>
        <taxon>Pezizomycotina</taxon>
        <taxon>Dothideomycetes</taxon>
        <taxon>Dothideomycetidae</taxon>
        <taxon>Dothideales</taxon>
        <taxon>Saccotheciaceae</taxon>
        <taxon>Aureobasidium</taxon>
    </lineage>
</organism>
<dbReference type="InterPro" id="IPR018359">
    <property type="entry name" value="Bromodomain_CS"/>
</dbReference>
<evidence type="ECO:0000259" key="4">
    <source>
        <dbReference type="PROSITE" id="PS50014"/>
    </source>
</evidence>
<protein>
    <submittedName>
        <fullName evidence="5">Bromodomain-containing protein</fullName>
    </submittedName>
</protein>
<dbReference type="PROSITE" id="PS50014">
    <property type="entry name" value="BROMODOMAIN_2"/>
    <property type="match status" value="1"/>
</dbReference>
<feature type="domain" description="Bromo" evidence="4">
    <location>
        <begin position="20"/>
        <end position="90"/>
    </location>
</feature>
<evidence type="ECO:0000256" key="2">
    <source>
        <dbReference type="PROSITE-ProRule" id="PRU00035"/>
    </source>
</evidence>
<dbReference type="PROSITE" id="PS00633">
    <property type="entry name" value="BROMODOMAIN_1"/>
    <property type="match status" value="1"/>
</dbReference>
<dbReference type="InterPro" id="IPR050935">
    <property type="entry name" value="Bromo_chromatin_reader"/>
</dbReference>
<dbReference type="OrthoDB" id="784962at2759"/>
<dbReference type="GO" id="GO:0006338">
    <property type="term" value="P:chromatin remodeling"/>
    <property type="evidence" value="ECO:0007669"/>
    <property type="project" value="TreeGrafter"/>
</dbReference>
<dbReference type="GeneID" id="25409336"/>
<dbReference type="SMART" id="SM00297">
    <property type="entry name" value="BROMO"/>
    <property type="match status" value="1"/>
</dbReference>
<dbReference type="GO" id="GO:0000785">
    <property type="term" value="C:chromatin"/>
    <property type="evidence" value="ECO:0007669"/>
    <property type="project" value="TreeGrafter"/>
</dbReference>
<reference evidence="5 6" key="1">
    <citation type="journal article" date="2014" name="BMC Genomics">
        <title>Genome sequencing of four Aureobasidium pullulans varieties: biotechnological potential, stress tolerance, and description of new species.</title>
        <authorList>
            <person name="Gostin Ar C."/>
            <person name="Ohm R.A."/>
            <person name="Kogej T."/>
            <person name="Sonjak S."/>
            <person name="Turk M."/>
            <person name="Zajc J."/>
            <person name="Zalar P."/>
            <person name="Grube M."/>
            <person name="Sun H."/>
            <person name="Han J."/>
            <person name="Sharma A."/>
            <person name="Chiniquy J."/>
            <person name="Ngan C.Y."/>
            <person name="Lipzen A."/>
            <person name="Barry K."/>
            <person name="Grigoriev I.V."/>
            <person name="Gunde-Cimerman N."/>
        </authorList>
    </citation>
    <scope>NUCLEOTIDE SEQUENCE [LARGE SCALE GENOMIC DNA]</scope>
    <source>
        <strain evidence="5 6">CBS 147.97</strain>
    </source>
</reference>
<proteinExistence type="predicted"/>
<evidence type="ECO:0000313" key="6">
    <source>
        <dbReference type="Proteomes" id="UP000027730"/>
    </source>
</evidence>
<feature type="region of interest" description="Disordered" evidence="3">
    <location>
        <begin position="120"/>
        <end position="140"/>
    </location>
</feature>
<dbReference type="AlphaFoldDB" id="A0A074WT90"/>
<dbReference type="STRING" id="1043004.A0A074WT90"/>
<name>A0A074WT90_9PEZI</name>
<dbReference type="PANTHER" id="PTHR22880">
    <property type="entry name" value="FALZ-RELATED BROMODOMAIN-CONTAINING PROTEINS"/>
    <property type="match status" value="1"/>
</dbReference>
<dbReference type="Gene3D" id="1.20.920.10">
    <property type="entry name" value="Bromodomain-like"/>
    <property type="match status" value="1"/>
</dbReference>
<dbReference type="InterPro" id="IPR036427">
    <property type="entry name" value="Bromodomain-like_sf"/>
</dbReference>
<keyword evidence="1 2" id="KW-0103">Bromodomain</keyword>
<evidence type="ECO:0000256" key="3">
    <source>
        <dbReference type="SAM" id="MobiDB-lite"/>
    </source>
</evidence>
<dbReference type="InterPro" id="IPR001487">
    <property type="entry name" value="Bromodomain"/>
</dbReference>